<accession>A0A0J6FBH0</accession>
<proteinExistence type="predicted"/>
<reference evidence="3" key="2">
    <citation type="journal article" date="2009" name="Genome Res.">
        <title>Comparative genomic analyses of the human fungal pathogens Coccidioides and their relatives.</title>
        <authorList>
            <person name="Sharpton T.J."/>
            <person name="Stajich J.E."/>
            <person name="Rounsley S.D."/>
            <person name="Gardner M.J."/>
            <person name="Wortman J.R."/>
            <person name="Jordar V.S."/>
            <person name="Maiti R."/>
            <person name="Kodira C.D."/>
            <person name="Neafsey D.E."/>
            <person name="Zeng Q."/>
            <person name="Hung C.-Y."/>
            <person name="McMahan C."/>
            <person name="Muszewska A."/>
            <person name="Grynberg M."/>
            <person name="Mandel M.A."/>
            <person name="Kellner E.M."/>
            <person name="Barker B.M."/>
            <person name="Galgiani J.N."/>
            <person name="Orbach M.J."/>
            <person name="Kirkland T.N."/>
            <person name="Cole G.T."/>
            <person name="Henn M.R."/>
            <person name="Birren B.W."/>
            <person name="Taylor J.W."/>
        </authorList>
    </citation>
    <scope>NUCLEOTIDE SEQUENCE [LARGE SCALE GENOMIC DNA]</scope>
    <source>
        <strain evidence="3">RMSCC 3488</strain>
    </source>
</reference>
<dbReference type="Proteomes" id="UP000054567">
    <property type="component" value="Unassembled WGS sequence"/>
</dbReference>
<evidence type="ECO:0000313" key="3">
    <source>
        <dbReference type="Proteomes" id="UP000054567"/>
    </source>
</evidence>
<feature type="region of interest" description="Disordered" evidence="1">
    <location>
        <begin position="94"/>
        <end position="124"/>
    </location>
</feature>
<reference evidence="2 3" key="1">
    <citation type="submission" date="2007-06" db="EMBL/GenBank/DDBJ databases">
        <title>The Genome Sequence of Coccidioides posadasii RMSCC_3488.</title>
        <authorList>
            <consortium name="Coccidioides Genome Resources Consortium"/>
            <consortium name="The Broad Institute Genome Sequencing Platform"/>
            <person name="Henn M.R."/>
            <person name="Sykes S."/>
            <person name="Young S."/>
            <person name="Jaffe D."/>
            <person name="Berlin A."/>
            <person name="Alvarez P."/>
            <person name="Butler J."/>
            <person name="Gnerre S."/>
            <person name="Grabherr M."/>
            <person name="Mauceli E."/>
            <person name="Brockman W."/>
            <person name="Kodira C."/>
            <person name="Alvarado L."/>
            <person name="Zeng Q."/>
            <person name="Crawford M."/>
            <person name="Antoine C."/>
            <person name="Devon K."/>
            <person name="Galgiani J."/>
            <person name="Orsborn K."/>
            <person name="Lewis M.L."/>
            <person name="Nusbaum C."/>
            <person name="Galagan J."/>
            <person name="Birren B."/>
        </authorList>
    </citation>
    <scope>NUCLEOTIDE SEQUENCE [LARGE SCALE GENOMIC DNA]</scope>
    <source>
        <strain evidence="2 3">RMSCC 3488</strain>
    </source>
</reference>
<organism evidence="2 3">
    <name type="scientific">Coccidioides posadasii RMSCC 3488</name>
    <dbReference type="NCBI Taxonomy" id="454284"/>
    <lineage>
        <taxon>Eukaryota</taxon>
        <taxon>Fungi</taxon>
        <taxon>Dikarya</taxon>
        <taxon>Ascomycota</taxon>
        <taxon>Pezizomycotina</taxon>
        <taxon>Eurotiomycetes</taxon>
        <taxon>Eurotiomycetidae</taxon>
        <taxon>Onygenales</taxon>
        <taxon>Onygenaceae</taxon>
        <taxon>Coccidioides</taxon>
    </lineage>
</organism>
<dbReference type="VEuPathDB" id="FungiDB:CPAG_06689"/>
<evidence type="ECO:0000313" key="2">
    <source>
        <dbReference type="EMBL" id="KMM70376.1"/>
    </source>
</evidence>
<dbReference type="EMBL" id="DS268112">
    <property type="protein sequence ID" value="KMM70376.1"/>
    <property type="molecule type" value="Genomic_DNA"/>
</dbReference>
<name>A0A0J6FBH0_COCPO</name>
<protein>
    <submittedName>
        <fullName evidence="2">Uncharacterized protein</fullName>
    </submittedName>
</protein>
<evidence type="ECO:0000256" key="1">
    <source>
        <dbReference type="SAM" id="MobiDB-lite"/>
    </source>
</evidence>
<sequence>MKQAQKHTSLGTESSVKGAKLKIWHCYRLIPPKYWCQPIIERDFDRLTKQYGLYPTITRALAWKATCASRFPSSKRGPFTPFPAASRLTSIEIRERTPSASTKQHYTAPFVDPKAPSGPIMSLL</sequence>
<reference evidence="3" key="3">
    <citation type="journal article" date="2010" name="Genome Res.">
        <title>Population genomic sequencing of Coccidioides fungi reveals recent hybridization and transposon control.</title>
        <authorList>
            <person name="Neafsey D.E."/>
            <person name="Barker B.M."/>
            <person name="Sharpton T.J."/>
            <person name="Stajich J.E."/>
            <person name="Park D.J."/>
            <person name="Whiston E."/>
            <person name="Hung C.-Y."/>
            <person name="McMahan C."/>
            <person name="White J."/>
            <person name="Sykes S."/>
            <person name="Heiman D."/>
            <person name="Young S."/>
            <person name="Zeng Q."/>
            <person name="Abouelleil A."/>
            <person name="Aftuck L."/>
            <person name="Bessette D."/>
            <person name="Brown A."/>
            <person name="FitzGerald M."/>
            <person name="Lui A."/>
            <person name="Macdonald J.P."/>
            <person name="Priest M."/>
            <person name="Orbach M.J."/>
            <person name="Galgiani J.N."/>
            <person name="Kirkland T.N."/>
            <person name="Cole G.T."/>
            <person name="Birren B.W."/>
            <person name="Henn M.R."/>
            <person name="Taylor J.W."/>
            <person name="Rounsley S.D."/>
        </authorList>
    </citation>
    <scope>NUCLEOTIDE SEQUENCE [LARGE SCALE GENOMIC DNA]</scope>
    <source>
        <strain evidence="3">RMSCC 3488</strain>
    </source>
</reference>
<dbReference type="AlphaFoldDB" id="A0A0J6FBH0"/>
<gene>
    <name evidence="2" type="ORF">CPAG_06689</name>
</gene>